<organism evidence="2 3">
    <name type="scientific">Mangrovactinospora gilvigrisea</name>
    <dbReference type="NCBI Taxonomy" id="1428644"/>
    <lineage>
        <taxon>Bacteria</taxon>
        <taxon>Bacillati</taxon>
        <taxon>Actinomycetota</taxon>
        <taxon>Actinomycetes</taxon>
        <taxon>Kitasatosporales</taxon>
        <taxon>Streptomycetaceae</taxon>
        <taxon>Mangrovactinospora</taxon>
    </lineage>
</organism>
<dbReference type="GO" id="GO:0016779">
    <property type="term" value="F:nucleotidyltransferase activity"/>
    <property type="evidence" value="ECO:0007669"/>
    <property type="project" value="InterPro"/>
</dbReference>
<proteinExistence type="predicted"/>
<name>A0A1J7BVX5_9ACTN</name>
<dbReference type="InterPro" id="IPR002934">
    <property type="entry name" value="Polymerase_NTP_transf_dom"/>
</dbReference>
<dbReference type="SUPFAM" id="SSF81301">
    <property type="entry name" value="Nucleotidyltransferase"/>
    <property type="match status" value="1"/>
</dbReference>
<feature type="domain" description="Polymerase nucleotidyl transferase" evidence="1">
    <location>
        <begin position="15"/>
        <end position="69"/>
    </location>
</feature>
<evidence type="ECO:0000313" key="2">
    <source>
        <dbReference type="EMBL" id="OIV37617.1"/>
    </source>
</evidence>
<accession>A0A1J7BVX5</accession>
<dbReference type="InterPro" id="IPR043519">
    <property type="entry name" value="NT_sf"/>
</dbReference>
<keyword evidence="3" id="KW-1185">Reference proteome</keyword>
<protein>
    <recommendedName>
        <fullName evidence="1">Polymerase nucleotidyl transferase domain-containing protein</fullName>
    </recommendedName>
</protein>
<sequence>MDPLAWQERTAARAAEVLAAEDGVLAVYLIGSMGAGEADRHSDVDVHCVVADEAEEWFRGAWKGLAERIVGPVVLVDDVPGLLGGLAVTPQWQRLDLAAHRRSAFDRFTYDGVRVLHDPGGEFFPDGDQPRVGGQPGEAYWPERAVRLFYYLLGTSAGVRGREEWIVASQGAGALRDLLIELLLAERGVRRAGGVKRLNAFLGAEARKVVEGLPSVAASRESVERYFAAAEAEFTPRARALAERLGVEWPAAYVDATLAHAGLR</sequence>
<dbReference type="CDD" id="cd05403">
    <property type="entry name" value="NT_KNTase_like"/>
    <property type="match status" value="1"/>
</dbReference>
<reference evidence="2 3" key="1">
    <citation type="submission" date="2016-10" db="EMBL/GenBank/DDBJ databases">
        <title>Genome sequence of Streptomyces gilvigriseus MUSC 26.</title>
        <authorList>
            <person name="Lee L.-H."/>
            <person name="Ser H.-L."/>
        </authorList>
    </citation>
    <scope>NUCLEOTIDE SEQUENCE [LARGE SCALE GENOMIC DNA]</scope>
    <source>
        <strain evidence="2 3">MUSC 26</strain>
    </source>
</reference>
<dbReference type="OrthoDB" id="7375008at2"/>
<dbReference type="STRING" id="1428644.BIV57_10180"/>
<comment type="caution">
    <text evidence="2">The sequence shown here is derived from an EMBL/GenBank/DDBJ whole genome shotgun (WGS) entry which is preliminary data.</text>
</comment>
<dbReference type="EMBL" id="MLCF01000047">
    <property type="protein sequence ID" value="OIV37617.1"/>
    <property type="molecule type" value="Genomic_DNA"/>
</dbReference>
<dbReference type="Pfam" id="PF01909">
    <property type="entry name" value="NTP_transf_2"/>
    <property type="match status" value="1"/>
</dbReference>
<dbReference type="Proteomes" id="UP000243342">
    <property type="component" value="Unassembled WGS sequence"/>
</dbReference>
<evidence type="ECO:0000259" key="1">
    <source>
        <dbReference type="Pfam" id="PF01909"/>
    </source>
</evidence>
<evidence type="ECO:0000313" key="3">
    <source>
        <dbReference type="Proteomes" id="UP000243342"/>
    </source>
</evidence>
<dbReference type="AlphaFoldDB" id="A0A1J7BVX5"/>
<dbReference type="RefSeq" id="WP_071656434.1">
    <property type="nucleotide sequence ID" value="NZ_MLCF01000047.1"/>
</dbReference>
<dbReference type="Gene3D" id="3.30.460.10">
    <property type="entry name" value="Beta Polymerase, domain 2"/>
    <property type="match status" value="1"/>
</dbReference>
<gene>
    <name evidence="2" type="ORF">BIV57_10180</name>
</gene>